<dbReference type="GO" id="GO:0005737">
    <property type="term" value="C:cytoplasm"/>
    <property type="evidence" value="ECO:0007669"/>
    <property type="project" value="TreeGrafter"/>
</dbReference>
<evidence type="ECO:0000256" key="1">
    <source>
        <dbReference type="ARBA" id="ARBA00004672"/>
    </source>
</evidence>
<accession>A0A133VFT9</accession>
<dbReference type="EC" id="6.3.2.6" evidence="2"/>
<dbReference type="GO" id="GO:0005524">
    <property type="term" value="F:ATP binding"/>
    <property type="evidence" value="ECO:0007669"/>
    <property type="project" value="UniProtKB-KW"/>
</dbReference>
<dbReference type="SUPFAM" id="SSF56104">
    <property type="entry name" value="SAICAR synthase-like"/>
    <property type="match status" value="1"/>
</dbReference>
<dbReference type="UniPathway" id="UPA00074">
    <property type="reaction ID" value="UER00131"/>
</dbReference>
<dbReference type="Gene3D" id="3.30.200.20">
    <property type="entry name" value="Phosphorylase Kinase, domain 1"/>
    <property type="match status" value="1"/>
</dbReference>
<dbReference type="Gene3D" id="3.30.470.20">
    <property type="entry name" value="ATP-grasp fold, B domain"/>
    <property type="match status" value="1"/>
</dbReference>
<dbReference type="EMBL" id="LHYC01000022">
    <property type="protein sequence ID" value="KXB05316.1"/>
    <property type="molecule type" value="Genomic_DNA"/>
</dbReference>
<evidence type="ECO:0000256" key="3">
    <source>
        <dbReference type="ARBA" id="ARBA00022598"/>
    </source>
</evidence>
<dbReference type="PATRIC" id="fig|1698278.3.peg.153"/>
<gene>
    <name evidence="8" type="ORF">AKJ49_01065</name>
</gene>
<protein>
    <recommendedName>
        <fullName evidence="2">phosphoribosylaminoimidazolesuccinocarboxamide synthase</fullName>
        <ecNumber evidence="2">6.3.2.6</ecNumber>
    </recommendedName>
</protein>
<evidence type="ECO:0000256" key="6">
    <source>
        <dbReference type="ARBA" id="ARBA00022840"/>
    </source>
</evidence>
<dbReference type="Pfam" id="PF01259">
    <property type="entry name" value="SAICAR_synt"/>
    <property type="match status" value="1"/>
</dbReference>
<keyword evidence="5" id="KW-0658">Purine biosynthesis</keyword>
<sequence length="341" mass="38855">MGSVKDIEVIEEPSSGSVGQAVFTFSDRYSVFDWGEMPEHIDDKGEALALMGAYTFERLERNGVKTHYLGLEEDGKIKNLEDLETPSNKMHVKLVNVLEPEFKEESYDYSDYQNPPNDNYLVPLEIIYRNRIPIGSSARGRYSPADLGLEMNDWPNEAVSLNEPLLEASTKLEEQDRYVSDEEAGNMSGLSIRKIYEKAAKVNEIITERAEEIGMQHDDGKAEFLYIDGNIAVGDVAGTFDEDRFTFQGMQVSKEVLRQGYKKRQPEWVDEVKEAKEKAKKEGIRDWKDLVNTEPQTLGFEPLVSEMYRAGANKYVGRELFDVRNLSEIMDELKDTLEDSS</sequence>
<evidence type="ECO:0000256" key="2">
    <source>
        <dbReference type="ARBA" id="ARBA00012217"/>
    </source>
</evidence>
<dbReference type="GO" id="GO:0004639">
    <property type="term" value="F:phosphoribosylaminoimidazolesuccinocarboxamide synthase activity"/>
    <property type="evidence" value="ECO:0007669"/>
    <property type="project" value="UniProtKB-EC"/>
</dbReference>
<dbReference type="AlphaFoldDB" id="A0A133VFT9"/>
<dbReference type="Proteomes" id="UP000070549">
    <property type="component" value="Unassembled WGS sequence"/>
</dbReference>
<evidence type="ECO:0000259" key="7">
    <source>
        <dbReference type="Pfam" id="PF01259"/>
    </source>
</evidence>
<evidence type="ECO:0000256" key="4">
    <source>
        <dbReference type="ARBA" id="ARBA00022741"/>
    </source>
</evidence>
<comment type="pathway">
    <text evidence="1">Purine metabolism; IMP biosynthesis via de novo pathway; 5-amino-1-(5-phospho-D-ribosyl)imidazole-4-carboxamide from 5-amino-1-(5-phospho-D-ribosyl)imidazole-4-carboxylate: step 1/2.</text>
</comment>
<evidence type="ECO:0000313" key="9">
    <source>
        <dbReference type="Proteomes" id="UP000070549"/>
    </source>
</evidence>
<keyword evidence="3" id="KW-0436">Ligase</keyword>
<evidence type="ECO:0000313" key="8">
    <source>
        <dbReference type="EMBL" id="KXB05316.1"/>
    </source>
</evidence>
<evidence type="ECO:0000256" key="5">
    <source>
        <dbReference type="ARBA" id="ARBA00022755"/>
    </source>
</evidence>
<comment type="caution">
    <text evidence="8">The sequence shown here is derived from an EMBL/GenBank/DDBJ whole genome shotgun (WGS) entry which is preliminary data.</text>
</comment>
<reference evidence="8" key="1">
    <citation type="journal article" date="2016" name="Sci. Rep.">
        <title>Metabolic traits of an uncultured archaeal lineage -MSBL1- from brine pools of the Red Sea.</title>
        <authorList>
            <person name="Mwirichia R."/>
            <person name="Alam I."/>
            <person name="Rashid M."/>
            <person name="Vinu M."/>
            <person name="Ba-Alawi W."/>
            <person name="Anthony Kamau A."/>
            <person name="Kamanda Ngugi D."/>
            <person name="Goker M."/>
            <person name="Klenk H.P."/>
            <person name="Bajic V."/>
            <person name="Stingl U."/>
        </authorList>
    </citation>
    <scope>NUCLEOTIDE SEQUENCE [LARGE SCALE GENOMIC DNA]</scope>
    <source>
        <strain evidence="8">SCGC-AAA382A03</strain>
    </source>
</reference>
<proteinExistence type="predicted"/>
<name>A0A133VFT9_9EURY</name>
<organism evidence="8 9">
    <name type="scientific">candidate division MSBL1 archaeon SCGC-AAA382A03</name>
    <dbReference type="NCBI Taxonomy" id="1698278"/>
    <lineage>
        <taxon>Archaea</taxon>
        <taxon>Methanobacteriati</taxon>
        <taxon>Methanobacteriota</taxon>
        <taxon>candidate division MSBL1</taxon>
    </lineage>
</organism>
<keyword evidence="9" id="KW-1185">Reference proteome</keyword>
<dbReference type="InterPro" id="IPR028923">
    <property type="entry name" value="SAICAR_synt/ADE2_N"/>
</dbReference>
<dbReference type="GO" id="GO:0006189">
    <property type="term" value="P:'de novo' IMP biosynthetic process"/>
    <property type="evidence" value="ECO:0007669"/>
    <property type="project" value="UniProtKB-UniPathway"/>
</dbReference>
<keyword evidence="6" id="KW-0067">ATP-binding</keyword>
<feature type="domain" description="SAICAR synthetase/ADE2 N-terminal" evidence="7">
    <location>
        <begin position="19"/>
        <end position="273"/>
    </location>
</feature>
<keyword evidence="4" id="KW-0547">Nucleotide-binding</keyword>
<dbReference type="PANTHER" id="PTHR43700:SF1">
    <property type="entry name" value="PHOSPHORIBOSYLAMINOIMIDAZOLE-SUCCINOCARBOXAMIDE SYNTHASE"/>
    <property type="match status" value="1"/>
</dbReference>
<dbReference type="PANTHER" id="PTHR43700">
    <property type="entry name" value="PHOSPHORIBOSYLAMINOIMIDAZOLE-SUCCINOCARBOXAMIDE SYNTHASE"/>
    <property type="match status" value="1"/>
</dbReference>